<dbReference type="STRING" id="1798470.A3D55_01060"/>
<sequence>MSRQKRFLSSTSLAVKIAIIFVVLLVVVFAVFRAGGFLKSQFDKYITTIFKSLFAEKISEVGSESASPKTEIPKQQNITEQNSTPTNKPKEISLESLTPSSFSDLFSGTGWIDEEKTTLYHDLMATAFSFRPVTEWVRQESIMSYEEKNKDSECIKQNCLSVNGAALFLNGAKVELPAEIREGEIDGIYVKILGEKWAVGIISYKNEKYEGRVYLFDGLSFSNVSQSSEPLFYSEYRGELGFGGSEKKWLAVYGGYSGAGYLFYEGKPAEDVSKFLQYRIMGGGFYPAVISAGEGSETRWYVYSRTENKPRLIKLFGSPDGEIIGALDFSDNLRGQFSRVDFSVSSVAGSLTTLKGSFITTQGEKEVWEFKDEGFEIPEKAEGVSLNLNTYKAEVRSAVIAELDGNFSESKVGFYLSNDGERWFEARFGEEVAFPNPHGTKLFWKAEFSAGPSGSRTLFPPFLDKIRVDYRVKFL</sequence>
<evidence type="ECO:0000313" key="4">
    <source>
        <dbReference type="Proteomes" id="UP000178825"/>
    </source>
</evidence>
<reference evidence="3 4" key="1">
    <citation type="journal article" date="2016" name="Nat. Commun.">
        <title>Thousands of microbial genomes shed light on interconnected biogeochemical processes in an aquifer system.</title>
        <authorList>
            <person name="Anantharaman K."/>
            <person name="Brown C.T."/>
            <person name="Hug L.A."/>
            <person name="Sharon I."/>
            <person name="Castelle C.J."/>
            <person name="Probst A.J."/>
            <person name="Thomas B.C."/>
            <person name="Singh A."/>
            <person name="Wilkins M.J."/>
            <person name="Karaoz U."/>
            <person name="Brodie E.L."/>
            <person name="Williams K.H."/>
            <person name="Hubbard S.S."/>
            <person name="Banfield J.F."/>
        </authorList>
    </citation>
    <scope>NUCLEOTIDE SEQUENCE [LARGE SCALE GENOMIC DNA]</scope>
</reference>
<protein>
    <submittedName>
        <fullName evidence="3">Uncharacterized protein</fullName>
    </submittedName>
</protein>
<dbReference type="EMBL" id="MFKJ01000004">
    <property type="protein sequence ID" value="OGG39238.1"/>
    <property type="molecule type" value="Genomic_DNA"/>
</dbReference>
<feature type="region of interest" description="Disordered" evidence="1">
    <location>
        <begin position="65"/>
        <end position="92"/>
    </location>
</feature>
<comment type="caution">
    <text evidence="3">The sequence shown here is derived from an EMBL/GenBank/DDBJ whole genome shotgun (WGS) entry which is preliminary data.</text>
</comment>
<keyword evidence="2" id="KW-1133">Transmembrane helix</keyword>
<accession>A0A1F6BQW1</accession>
<dbReference type="Proteomes" id="UP000178825">
    <property type="component" value="Unassembled WGS sequence"/>
</dbReference>
<organism evidence="3 4">
    <name type="scientific">Candidatus Jorgensenbacteria bacterium RIFCSPHIGHO2_02_FULL_45_20</name>
    <dbReference type="NCBI Taxonomy" id="1798470"/>
    <lineage>
        <taxon>Bacteria</taxon>
        <taxon>Candidatus Joergenseniibacteriota</taxon>
    </lineage>
</organism>
<evidence type="ECO:0000313" key="3">
    <source>
        <dbReference type="EMBL" id="OGG39238.1"/>
    </source>
</evidence>
<keyword evidence="2" id="KW-0812">Transmembrane</keyword>
<proteinExistence type="predicted"/>
<feature type="transmembrane region" description="Helical" evidence="2">
    <location>
        <begin position="12"/>
        <end position="32"/>
    </location>
</feature>
<name>A0A1F6BQW1_9BACT</name>
<feature type="compositionally biased region" description="Polar residues" evidence="1">
    <location>
        <begin position="65"/>
        <end position="87"/>
    </location>
</feature>
<dbReference type="AlphaFoldDB" id="A0A1F6BQW1"/>
<evidence type="ECO:0000256" key="2">
    <source>
        <dbReference type="SAM" id="Phobius"/>
    </source>
</evidence>
<evidence type="ECO:0000256" key="1">
    <source>
        <dbReference type="SAM" id="MobiDB-lite"/>
    </source>
</evidence>
<gene>
    <name evidence="3" type="ORF">A3D55_01060</name>
</gene>
<keyword evidence="2" id="KW-0472">Membrane</keyword>